<dbReference type="GeneID" id="35601467"/>
<dbReference type="RefSeq" id="XP_023627357.1">
    <property type="nucleotide sequence ID" value="XM_023771589.1"/>
</dbReference>
<evidence type="ECO:0000256" key="1">
    <source>
        <dbReference type="ARBA" id="ARBA00006315"/>
    </source>
</evidence>
<reference evidence="2 3" key="1">
    <citation type="submission" date="2016-03" db="EMBL/GenBank/DDBJ databases">
        <authorList>
            <person name="Ploux O."/>
        </authorList>
    </citation>
    <scope>NUCLEOTIDE SEQUENCE [LARGE SCALE GENOMIC DNA]</scope>
    <source>
        <strain evidence="2 3">URUG2</strain>
    </source>
</reference>
<name>A0A2D3UYE5_9PEZI</name>
<comment type="similarity">
    <text evidence="1">Belongs to the MEMO1 family.</text>
</comment>
<dbReference type="HAMAP" id="MF_00055">
    <property type="entry name" value="MEMO1"/>
    <property type="match status" value="1"/>
</dbReference>
<dbReference type="AlphaFoldDB" id="A0A2D3UYE5"/>
<evidence type="ECO:0000313" key="3">
    <source>
        <dbReference type="Proteomes" id="UP000225277"/>
    </source>
</evidence>
<accession>A0A2D3UYE5</accession>
<sequence>MTNGQTIRNASHAGSWYSDSKTQLNSQLDGWLSAVDLPVSCIGPKSDREQHPNMPVPGARMIIAPHAGYSYSGPAAAWAYKAWDVSNAKKVFLLGPSHHHYLTKAALSRCTHYATPIGDLAVDRETTTELHTTGSFEWMSQSVDEEEHSLEMHLPYIFKTLSKSFGDDPMQFPPLVPIMIGNTSSSTEKNLGRLLAPYLADPTNVFVISSDFAHWGLRFRYTYYRPASGPAISMKASDRAPKDRAIHESIKDVDFECMGACESGSHDAWLDVLEETGNTVCGRHPIGVMMAAVEELRKQGKQELGAFKFVRYERSSDVTRVADSSVSYASAFAVV</sequence>
<dbReference type="InterPro" id="IPR002737">
    <property type="entry name" value="MEMO1_fam"/>
</dbReference>
<dbReference type="STRING" id="112498.A0A2D3UYE5"/>
<dbReference type="PANTHER" id="PTHR11060">
    <property type="entry name" value="PROTEIN MEMO1"/>
    <property type="match status" value="1"/>
</dbReference>
<dbReference type="OrthoDB" id="417112at2759"/>
<dbReference type="NCBIfam" id="TIGR04336">
    <property type="entry name" value="AmmeMemoSam_B"/>
    <property type="match status" value="1"/>
</dbReference>
<dbReference type="CDD" id="cd07361">
    <property type="entry name" value="MEMO_like"/>
    <property type="match status" value="1"/>
</dbReference>
<evidence type="ECO:0000313" key="2">
    <source>
        <dbReference type="EMBL" id="CZT20468.1"/>
    </source>
</evidence>
<dbReference type="Proteomes" id="UP000225277">
    <property type="component" value="Unassembled WGS sequence"/>
</dbReference>
<gene>
    <name evidence="2" type="ORF">RCC_06328</name>
</gene>
<dbReference type="EMBL" id="FJUY01000009">
    <property type="protein sequence ID" value="CZT20468.1"/>
    <property type="molecule type" value="Genomic_DNA"/>
</dbReference>
<dbReference type="Gene3D" id="3.40.830.10">
    <property type="entry name" value="LigB-like"/>
    <property type="match status" value="1"/>
</dbReference>
<dbReference type="Pfam" id="PF01875">
    <property type="entry name" value="Memo"/>
    <property type="match status" value="1"/>
</dbReference>
<protein>
    <submittedName>
        <fullName evidence="2">Related to protein tag-253</fullName>
    </submittedName>
</protein>
<dbReference type="PANTHER" id="PTHR11060:SF0">
    <property type="entry name" value="PROTEIN MEMO1"/>
    <property type="match status" value="1"/>
</dbReference>
<proteinExistence type="inferred from homology"/>
<organism evidence="2 3">
    <name type="scientific">Ramularia collo-cygni</name>
    <dbReference type="NCBI Taxonomy" id="112498"/>
    <lineage>
        <taxon>Eukaryota</taxon>
        <taxon>Fungi</taxon>
        <taxon>Dikarya</taxon>
        <taxon>Ascomycota</taxon>
        <taxon>Pezizomycotina</taxon>
        <taxon>Dothideomycetes</taxon>
        <taxon>Dothideomycetidae</taxon>
        <taxon>Mycosphaerellales</taxon>
        <taxon>Mycosphaerellaceae</taxon>
        <taxon>Ramularia</taxon>
    </lineage>
</organism>
<keyword evidence="3" id="KW-1185">Reference proteome</keyword>